<evidence type="ECO:0000259" key="3">
    <source>
        <dbReference type="Pfam" id="PF04909"/>
    </source>
</evidence>
<evidence type="ECO:0000313" key="5">
    <source>
        <dbReference type="Proteomes" id="UP001151081"/>
    </source>
</evidence>
<evidence type="ECO:0000256" key="1">
    <source>
        <dbReference type="ARBA" id="ARBA00023239"/>
    </source>
</evidence>
<dbReference type="PANTHER" id="PTHR21240:SF28">
    <property type="entry name" value="ISO-OROTATE DECARBOXYLASE (EUROFUNG)"/>
    <property type="match status" value="1"/>
</dbReference>
<name>A0A9X3X3M2_9BACT</name>
<feature type="signal peptide" evidence="2">
    <location>
        <begin position="1"/>
        <end position="22"/>
    </location>
</feature>
<dbReference type="GO" id="GO:0016831">
    <property type="term" value="F:carboxy-lyase activity"/>
    <property type="evidence" value="ECO:0007669"/>
    <property type="project" value="InterPro"/>
</dbReference>
<dbReference type="InterPro" id="IPR032466">
    <property type="entry name" value="Metal_Hydrolase"/>
</dbReference>
<protein>
    <submittedName>
        <fullName evidence="4">Amidohydrolase</fullName>
    </submittedName>
</protein>
<keyword evidence="5" id="KW-1185">Reference proteome</keyword>
<proteinExistence type="predicted"/>
<sequence>MHARRGPCALALLLVTALSACRSENPPPPAASTTPAPDDGTILDAHVHLTDMEAVPALLGLLDRKGVKRAVVLATPDATAGRGGKGLAGYQRGNEVVLAAAAAHPTRLIPFVTLDLAHDQPETLDALLARGACGVKLYDGHHAFHERPLDDPAHRPLFARMEERGVPVLVHVNTVRFRGELEGVLRAFPKLRAVCPHLCGSRTDLDRFEAIRDAFPSLLFDTSHGSSDAAAQGFTYLEKEHDRLRKILEKTPKRFLFGSDLVTVRAGPTWQDEWDMQVSANLGLLRDESFTFWRQNPLGGLSPAPYRGQALPAALLQKILGENARRWLGRCVR</sequence>
<keyword evidence="2" id="KW-0732">Signal</keyword>
<evidence type="ECO:0000256" key="2">
    <source>
        <dbReference type="SAM" id="SignalP"/>
    </source>
</evidence>
<organism evidence="4 5">
    <name type="scientific">Polyangium jinanense</name>
    <dbReference type="NCBI Taxonomy" id="2829994"/>
    <lineage>
        <taxon>Bacteria</taxon>
        <taxon>Pseudomonadati</taxon>
        <taxon>Myxococcota</taxon>
        <taxon>Polyangia</taxon>
        <taxon>Polyangiales</taxon>
        <taxon>Polyangiaceae</taxon>
        <taxon>Polyangium</taxon>
    </lineage>
</organism>
<evidence type="ECO:0000313" key="4">
    <source>
        <dbReference type="EMBL" id="MDC3981588.1"/>
    </source>
</evidence>
<dbReference type="RefSeq" id="WP_272420257.1">
    <property type="nucleotide sequence ID" value="NZ_JAGTJJ010000005.1"/>
</dbReference>
<dbReference type="GO" id="GO:0005737">
    <property type="term" value="C:cytoplasm"/>
    <property type="evidence" value="ECO:0007669"/>
    <property type="project" value="TreeGrafter"/>
</dbReference>
<dbReference type="AlphaFoldDB" id="A0A9X3X3M2"/>
<dbReference type="PROSITE" id="PS51257">
    <property type="entry name" value="PROKAR_LIPOPROTEIN"/>
    <property type="match status" value="1"/>
</dbReference>
<dbReference type="InterPro" id="IPR006680">
    <property type="entry name" value="Amidohydro-rel"/>
</dbReference>
<dbReference type="SUPFAM" id="SSF51556">
    <property type="entry name" value="Metallo-dependent hydrolases"/>
    <property type="match status" value="1"/>
</dbReference>
<dbReference type="Pfam" id="PF04909">
    <property type="entry name" value="Amidohydro_2"/>
    <property type="match status" value="1"/>
</dbReference>
<keyword evidence="1" id="KW-0456">Lyase</keyword>
<accession>A0A9X3X3M2</accession>
<feature type="chain" id="PRO_5040964262" evidence="2">
    <location>
        <begin position="23"/>
        <end position="333"/>
    </location>
</feature>
<dbReference type="GO" id="GO:0016787">
    <property type="term" value="F:hydrolase activity"/>
    <property type="evidence" value="ECO:0007669"/>
    <property type="project" value="InterPro"/>
</dbReference>
<gene>
    <name evidence="4" type="ORF">KEG57_13830</name>
</gene>
<dbReference type="Proteomes" id="UP001151081">
    <property type="component" value="Unassembled WGS sequence"/>
</dbReference>
<dbReference type="Gene3D" id="3.20.20.140">
    <property type="entry name" value="Metal-dependent hydrolases"/>
    <property type="match status" value="1"/>
</dbReference>
<dbReference type="PANTHER" id="PTHR21240">
    <property type="entry name" value="2-AMINO-3-CARBOXYLMUCONATE-6-SEMIALDEHYDE DECARBOXYLASE"/>
    <property type="match status" value="1"/>
</dbReference>
<dbReference type="EMBL" id="JAGTJJ010000005">
    <property type="protein sequence ID" value="MDC3981588.1"/>
    <property type="molecule type" value="Genomic_DNA"/>
</dbReference>
<dbReference type="GO" id="GO:0019748">
    <property type="term" value="P:secondary metabolic process"/>
    <property type="evidence" value="ECO:0007669"/>
    <property type="project" value="TreeGrafter"/>
</dbReference>
<reference evidence="4 5" key="1">
    <citation type="submission" date="2021-04" db="EMBL/GenBank/DDBJ databases">
        <title>Genome analysis of Polyangium sp.</title>
        <authorList>
            <person name="Li Y."/>
            <person name="Wang J."/>
        </authorList>
    </citation>
    <scope>NUCLEOTIDE SEQUENCE [LARGE SCALE GENOMIC DNA]</scope>
    <source>
        <strain evidence="4 5">SDU14</strain>
    </source>
</reference>
<dbReference type="InterPro" id="IPR032465">
    <property type="entry name" value="ACMSD"/>
</dbReference>
<feature type="domain" description="Amidohydrolase-related" evidence="3">
    <location>
        <begin position="44"/>
        <end position="329"/>
    </location>
</feature>
<comment type="caution">
    <text evidence="4">The sequence shown here is derived from an EMBL/GenBank/DDBJ whole genome shotgun (WGS) entry which is preliminary data.</text>
</comment>